<dbReference type="AlphaFoldDB" id="A0A6S6ZHB8"/>
<proteinExistence type="predicted"/>
<evidence type="ECO:0008006" key="3">
    <source>
        <dbReference type="Google" id="ProtNLM"/>
    </source>
</evidence>
<gene>
    <name evidence="1" type="ORF">LMG3431_03699</name>
</gene>
<evidence type="ECO:0000313" key="2">
    <source>
        <dbReference type="Proteomes" id="UP000494108"/>
    </source>
</evidence>
<evidence type="ECO:0000313" key="1">
    <source>
        <dbReference type="EMBL" id="CAB3667851.1"/>
    </source>
</evidence>
<accession>A0A6S6ZHB8</accession>
<keyword evidence="2" id="KW-1185">Reference proteome</keyword>
<dbReference type="InterPro" id="IPR047780">
    <property type="entry name" value="TssQ-like"/>
</dbReference>
<protein>
    <recommendedName>
        <fullName evidence="3">Lipoprotein</fullName>
    </recommendedName>
</protein>
<dbReference type="Proteomes" id="UP000494108">
    <property type="component" value="Unassembled WGS sequence"/>
</dbReference>
<name>A0A6S6ZHB8_9BURK</name>
<sequence length="154" mass="16774">MSERIRLWHDSVSPTPLLSLFQAMKIRLLSSLLGASLMLAGCAGISSQPPESPATPEALAQLQQVRDTYGAGRYGEVIRSVATSDALATSTKAVRIEAYKLQAFSYCVSRYTQLCEDSFVRILALDPTFELAPNEAGHPSWGPVFQRARAQATK</sequence>
<organism evidence="1 2">
    <name type="scientific">Achromobacter pestifer</name>
    <dbReference type="NCBI Taxonomy" id="1353889"/>
    <lineage>
        <taxon>Bacteria</taxon>
        <taxon>Pseudomonadati</taxon>
        <taxon>Pseudomonadota</taxon>
        <taxon>Betaproteobacteria</taxon>
        <taxon>Burkholderiales</taxon>
        <taxon>Alcaligenaceae</taxon>
        <taxon>Achromobacter</taxon>
    </lineage>
</organism>
<dbReference type="NCBIfam" id="NF038027">
    <property type="entry name" value="TssQ_fam"/>
    <property type="match status" value="1"/>
</dbReference>
<dbReference type="EMBL" id="CADIJX010000004">
    <property type="protein sequence ID" value="CAB3667851.1"/>
    <property type="molecule type" value="Genomic_DNA"/>
</dbReference>
<reference evidence="1 2" key="1">
    <citation type="submission" date="2020-04" db="EMBL/GenBank/DDBJ databases">
        <authorList>
            <person name="De Canck E."/>
        </authorList>
    </citation>
    <scope>NUCLEOTIDE SEQUENCE [LARGE SCALE GENOMIC DNA]</scope>
    <source>
        <strain evidence="1 2">LMG 3431</strain>
    </source>
</reference>